<evidence type="ECO:0000256" key="5">
    <source>
        <dbReference type="SAM" id="Phobius"/>
    </source>
</evidence>
<keyword evidence="2 5" id="KW-0812">Transmembrane</keyword>
<feature type="transmembrane region" description="Helical" evidence="5">
    <location>
        <begin position="90"/>
        <end position="110"/>
    </location>
</feature>
<dbReference type="eggNOG" id="COG3000">
    <property type="taxonomic scope" value="Bacteria"/>
</dbReference>
<comment type="caution">
    <text evidence="7">The sequence shown here is derived from an EMBL/GenBank/DDBJ whole genome shotgun (WGS) entry which is preliminary data.</text>
</comment>
<proteinExistence type="predicted"/>
<dbReference type="EMBL" id="JPRH01000001">
    <property type="protein sequence ID" value="KFF14032.1"/>
    <property type="molecule type" value="Genomic_DNA"/>
</dbReference>
<evidence type="ECO:0000256" key="2">
    <source>
        <dbReference type="ARBA" id="ARBA00022692"/>
    </source>
</evidence>
<sequence length="254" mass="30207">MSKFFNLSFMGLLQYFLLTGLYYGICYFLFKKALYNAKIQQKEMKRQDIIREILHSTGSSCIMVLMIFMVVESPLRNYTKIYENINDYSLYWLAGSIIIGLCIHDTYFYWMHRLLHHKKIFRYVHLIHHKSTNPSPFAAYSFHLLEAAAEGLIVPILLFLIPLHHISIVIFILSSLFINGYGHLGYEIAPKWLRNSFLFKIFNTSVHHNLHHHKFKGNYGLYFRFWDQVMKTEHPDYLKTYDSIQKKRFGEVGE</sequence>
<dbReference type="Proteomes" id="UP000028705">
    <property type="component" value="Unassembled WGS sequence"/>
</dbReference>
<dbReference type="STRING" id="445961.IW15_00855"/>
<evidence type="ECO:0000256" key="1">
    <source>
        <dbReference type="ARBA" id="ARBA00004370"/>
    </source>
</evidence>
<feature type="transmembrane region" description="Helical" evidence="5">
    <location>
        <begin position="12"/>
        <end position="30"/>
    </location>
</feature>
<accession>A0A086ABG8</accession>
<evidence type="ECO:0000256" key="4">
    <source>
        <dbReference type="ARBA" id="ARBA00023136"/>
    </source>
</evidence>
<dbReference type="GO" id="GO:0005506">
    <property type="term" value="F:iron ion binding"/>
    <property type="evidence" value="ECO:0007669"/>
    <property type="project" value="InterPro"/>
</dbReference>
<evidence type="ECO:0000256" key="3">
    <source>
        <dbReference type="ARBA" id="ARBA00022989"/>
    </source>
</evidence>
<keyword evidence="8" id="KW-1185">Reference proteome</keyword>
<gene>
    <name evidence="7" type="ORF">IW15_00855</name>
</gene>
<dbReference type="Pfam" id="PF04116">
    <property type="entry name" value="FA_hydroxylase"/>
    <property type="match status" value="1"/>
</dbReference>
<comment type="subcellular location">
    <subcellularLocation>
        <location evidence="1">Membrane</location>
    </subcellularLocation>
</comment>
<dbReference type="GO" id="GO:0016491">
    <property type="term" value="F:oxidoreductase activity"/>
    <property type="evidence" value="ECO:0007669"/>
    <property type="project" value="InterPro"/>
</dbReference>
<keyword evidence="3 5" id="KW-1133">Transmembrane helix</keyword>
<dbReference type="AlphaFoldDB" id="A0A086ABG8"/>
<protein>
    <submittedName>
        <fullName evidence="7">Sterol desaturase</fullName>
    </submittedName>
</protein>
<feature type="domain" description="Fatty acid hydroxylase" evidence="6">
    <location>
        <begin position="98"/>
        <end position="232"/>
    </location>
</feature>
<dbReference type="GO" id="GO:0008610">
    <property type="term" value="P:lipid biosynthetic process"/>
    <property type="evidence" value="ECO:0007669"/>
    <property type="project" value="InterPro"/>
</dbReference>
<name>A0A086ABG8_9FLAO</name>
<evidence type="ECO:0000259" key="6">
    <source>
        <dbReference type="Pfam" id="PF04116"/>
    </source>
</evidence>
<feature type="transmembrane region" description="Helical" evidence="5">
    <location>
        <begin position="50"/>
        <end position="70"/>
    </location>
</feature>
<evidence type="ECO:0000313" key="8">
    <source>
        <dbReference type="Proteomes" id="UP000028705"/>
    </source>
</evidence>
<keyword evidence="4 5" id="KW-0472">Membrane</keyword>
<dbReference type="GO" id="GO:0016020">
    <property type="term" value="C:membrane"/>
    <property type="evidence" value="ECO:0007669"/>
    <property type="project" value="UniProtKB-SubCell"/>
</dbReference>
<evidence type="ECO:0000313" key="7">
    <source>
        <dbReference type="EMBL" id="KFF14032.1"/>
    </source>
</evidence>
<reference evidence="7 8" key="1">
    <citation type="submission" date="2014-07" db="EMBL/GenBank/DDBJ databases">
        <title>Genome of Chryseobacterium soli DSM 19298.</title>
        <authorList>
            <person name="Stropko S.J."/>
            <person name="Pipes S.E."/>
            <person name="Newman J."/>
        </authorList>
    </citation>
    <scope>NUCLEOTIDE SEQUENCE [LARGE SCALE GENOMIC DNA]</scope>
    <source>
        <strain evidence="7 8">DSM 19298</strain>
    </source>
</reference>
<dbReference type="InterPro" id="IPR006694">
    <property type="entry name" value="Fatty_acid_hydroxylase"/>
</dbReference>
<organism evidence="7 8">
    <name type="scientific">Chryseobacterium soli</name>
    <dbReference type="NCBI Taxonomy" id="445961"/>
    <lineage>
        <taxon>Bacteria</taxon>
        <taxon>Pseudomonadati</taxon>
        <taxon>Bacteroidota</taxon>
        <taxon>Flavobacteriia</taxon>
        <taxon>Flavobacteriales</taxon>
        <taxon>Weeksellaceae</taxon>
        <taxon>Chryseobacterium group</taxon>
        <taxon>Chryseobacterium</taxon>
    </lineage>
</organism>
<dbReference type="PANTHER" id="PTHR11863">
    <property type="entry name" value="STEROL DESATURASE"/>
    <property type="match status" value="1"/>
</dbReference>
<dbReference type="InterPro" id="IPR050307">
    <property type="entry name" value="Sterol_Desaturase_Related"/>
</dbReference>